<feature type="domain" description="Carrier" evidence="10">
    <location>
        <begin position="1"/>
        <end position="74"/>
    </location>
</feature>
<comment type="subcellular location">
    <subcellularLocation>
        <location evidence="7">Cytoplasm</location>
    </subcellularLocation>
</comment>
<keyword evidence="7" id="KW-0963">Cytoplasm</keyword>
<comment type="PTM">
    <text evidence="9">4'-phosphopantetheine is transferred from CoA to a specific serine of apo-ACP by acpS.</text>
</comment>
<evidence type="ECO:0000256" key="5">
    <source>
        <dbReference type="ARBA" id="ARBA00023098"/>
    </source>
</evidence>
<dbReference type="AlphaFoldDB" id="A0A9D1JUN5"/>
<comment type="function">
    <text evidence="7 9">Carrier of the growing fatty acid chain in fatty acid biosynthesis.</text>
</comment>
<dbReference type="HAMAP" id="MF_01217">
    <property type="entry name" value="Acyl_carrier"/>
    <property type="match status" value="1"/>
</dbReference>
<comment type="PTM">
    <text evidence="7">4'-phosphopantetheine is transferred from CoA to a specific serine of apo-ACP by AcpS. This modification is essential for activity because fatty acids are bound in thioester linkage to the sulfhydryl of the prosthetic group.</text>
</comment>
<dbReference type="InterPro" id="IPR009081">
    <property type="entry name" value="PP-bd_ACP"/>
</dbReference>
<evidence type="ECO:0000256" key="4">
    <source>
        <dbReference type="ARBA" id="ARBA00022832"/>
    </source>
</evidence>
<dbReference type="EMBL" id="DVJK01000057">
    <property type="protein sequence ID" value="HIS66322.1"/>
    <property type="molecule type" value="Genomic_DNA"/>
</dbReference>
<keyword evidence="2 7" id="KW-0444">Lipid biosynthesis</keyword>
<dbReference type="GO" id="GO:0005829">
    <property type="term" value="C:cytosol"/>
    <property type="evidence" value="ECO:0007669"/>
    <property type="project" value="TreeGrafter"/>
</dbReference>
<keyword evidence="1 7" id="KW-0596">Phosphopantetheine</keyword>
<dbReference type="PROSITE" id="PS50075">
    <property type="entry name" value="CARRIER"/>
    <property type="match status" value="1"/>
</dbReference>
<dbReference type="InterPro" id="IPR036736">
    <property type="entry name" value="ACP-like_sf"/>
</dbReference>
<dbReference type="NCBIfam" id="NF002148">
    <property type="entry name" value="PRK00982.1-2"/>
    <property type="match status" value="1"/>
</dbReference>
<dbReference type="NCBIfam" id="TIGR00517">
    <property type="entry name" value="acyl_carrier"/>
    <property type="match status" value="1"/>
</dbReference>
<dbReference type="GO" id="GO:0009245">
    <property type="term" value="P:lipid A biosynthetic process"/>
    <property type="evidence" value="ECO:0007669"/>
    <property type="project" value="TreeGrafter"/>
</dbReference>
<comment type="pathway">
    <text evidence="7 9">Lipid metabolism; fatty acid biosynthesis.</text>
</comment>
<keyword evidence="3 7" id="KW-0597">Phosphoprotein</keyword>
<dbReference type="InterPro" id="IPR003231">
    <property type="entry name" value="ACP"/>
</dbReference>
<dbReference type="GO" id="GO:0000035">
    <property type="term" value="F:acyl binding"/>
    <property type="evidence" value="ECO:0007669"/>
    <property type="project" value="TreeGrafter"/>
</dbReference>
<proteinExistence type="inferred from homology"/>
<keyword evidence="5 7" id="KW-0443">Lipid metabolism</keyword>
<gene>
    <name evidence="7 11" type="primary">acpP</name>
    <name evidence="11" type="ORF">IAC18_02040</name>
</gene>
<organism evidence="11 12">
    <name type="scientific">Candidatus Scatomorpha merdipullorum</name>
    <dbReference type="NCBI Taxonomy" id="2840927"/>
    <lineage>
        <taxon>Bacteria</taxon>
        <taxon>Bacillati</taxon>
        <taxon>Bacillota</taxon>
        <taxon>Clostridia</taxon>
        <taxon>Eubacteriales</taxon>
        <taxon>Candidatus Scatomorpha</taxon>
    </lineage>
</organism>
<evidence type="ECO:0000256" key="7">
    <source>
        <dbReference type="HAMAP-Rule" id="MF_01217"/>
    </source>
</evidence>
<evidence type="ECO:0000259" key="10">
    <source>
        <dbReference type="PROSITE" id="PS50075"/>
    </source>
</evidence>
<keyword evidence="6 7" id="KW-0275">Fatty acid biosynthesis</keyword>
<comment type="similarity">
    <text evidence="7">Belongs to the acyl carrier protein (ACP) family.</text>
</comment>
<dbReference type="Proteomes" id="UP000824001">
    <property type="component" value="Unassembled WGS sequence"/>
</dbReference>
<keyword evidence="4 7" id="KW-0276">Fatty acid metabolism</keyword>
<protein>
    <recommendedName>
        <fullName evidence="7 8">Acyl carrier protein</fullName>
        <shortName evidence="7">ACP</shortName>
    </recommendedName>
</protein>
<sequence length="75" mass="8380">MFETVRDYLAAQLEVDPATITPDTDIIDDLEADSLDLVELIMTLEDHYDIVLTDDKTAGVRTVGQVVKMLEGILR</sequence>
<evidence type="ECO:0000313" key="11">
    <source>
        <dbReference type="EMBL" id="HIS66322.1"/>
    </source>
</evidence>
<evidence type="ECO:0000256" key="2">
    <source>
        <dbReference type="ARBA" id="ARBA00022516"/>
    </source>
</evidence>
<evidence type="ECO:0000256" key="9">
    <source>
        <dbReference type="RuleBase" id="RU003545"/>
    </source>
</evidence>
<dbReference type="Gene3D" id="1.10.1200.10">
    <property type="entry name" value="ACP-like"/>
    <property type="match status" value="1"/>
</dbReference>
<dbReference type="PANTHER" id="PTHR20863">
    <property type="entry name" value="ACYL CARRIER PROTEIN"/>
    <property type="match status" value="1"/>
</dbReference>
<reference evidence="11" key="2">
    <citation type="journal article" date="2021" name="PeerJ">
        <title>Extensive microbial diversity within the chicken gut microbiome revealed by metagenomics and culture.</title>
        <authorList>
            <person name="Gilroy R."/>
            <person name="Ravi A."/>
            <person name="Getino M."/>
            <person name="Pursley I."/>
            <person name="Horton D.L."/>
            <person name="Alikhan N.F."/>
            <person name="Baker D."/>
            <person name="Gharbi K."/>
            <person name="Hall N."/>
            <person name="Watson M."/>
            <person name="Adriaenssens E.M."/>
            <person name="Foster-Nyarko E."/>
            <person name="Jarju S."/>
            <person name="Secka A."/>
            <person name="Antonio M."/>
            <person name="Oren A."/>
            <person name="Chaudhuri R.R."/>
            <person name="La Ragione R."/>
            <person name="Hildebrand F."/>
            <person name="Pallen M.J."/>
        </authorList>
    </citation>
    <scope>NUCLEOTIDE SEQUENCE</scope>
    <source>
        <strain evidence="11">ChiHjej10B9-9673</strain>
    </source>
</reference>
<name>A0A9D1JUN5_9FIRM</name>
<accession>A0A9D1JUN5</accession>
<dbReference type="NCBIfam" id="NF002150">
    <property type="entry name" value="PRK00982.1-4"/>
    <property type="match status" value="1"/>
</dbReference>
<comment type="caution">
    <text evidence="11">The sequence shown here is derived from an EMBL/GenBank/DDBJ whole genome shotgun (WGS) entry which is preliminary data.</text>
</comment>
<dbReference type="Pfam" id="PF00550">
    <property type="entry name" value="PP-binding"/>
    <property type="match status" value="1"/>
</dbReference>
<evidence type="ECO:0000256" key="6">
    <source>
        <dbReference type="ARBA" id="ARBA00023160"/>
    </source>
</evidence>
<reference evidence="11" key="1">
    <citation type="submission" date="2020-10" db="EMBL/GenBank/DDBJ databases">
        <authorList>
            <person name="Gilroy R."/>
        </authorList>
    </citation>
    <scope>NUCLEOTIDE SEQUENCE</scope>
    <source>
        <strain evidence="11">ChiHjej10B9-9673</strain>
    </source>
</reference>
<evidence type="ECO:0000313" key="12">
    <source>
        <dbReference type="Proteomes" id="UP000824001"/>
    </source>
</evidence>
<evidence type="ECO:0000256" key="1">
    <source>
        <dbReference type="ARBA" id="ARBA00022450"/>
    </source>
</evidence>
<evidence type="ECO:0000256" key="8">
    <source>
        <dbReference type="NCBIfam" id="TIGR00517"/>
    </source>
</evidence>
<dbReference type="GO" id="GO:0016020">
    <property type="term" value="C:membrane"/>
    <property type="evidence" value="ECO:0007669"/>
    <property type="project" value="GOC"/>
</dbReference>
<dbReference type="SUPFAM" id="SSF47336">
    <property type="entry name" value="ACP-like"/>
    <property type="match status" value="1"/>
</dbReference>
<feature type="modified residue" description="O-(pantetheine 4'-phosphoryl)serine" evidence="7">
    <location>
        <position position="34"/>
    </location>
</feature>
<dbReference type="PANTHER" id="PTHR20863:SF76">
    <property type="entry name" value="CARRIER DOMAIN-CONTAINING PROTEIN"/>
    <property type="match status" value="1"/>
</dbReference>
<evidence type="ECO:0000256" key="3">
    <source>
        <dbReference type="ARBA" id="ARBA00022553"/>
    </source>
</evidence>
<dbReference type="GO" id="GO:0000036">
    <property type="term" value="F:acyl carrier activity"/>
    <property type="evidence" value="ECO:0007669"/>
    <property type="project" value="UniProtKB-UniRule"/>
</dbReference>